<dbReference type="Proteomes" id="UP000007100">
    <property type="component" value="Chromosome"/>
</dbReference>
<proteinExistence type="predicted"/>
<protein>
    <submittedName>
        <fullName evidence="1">Uncharacterized protein</fullName>
    </submittedName>
</protein>
<dbReference type="AlphaFoldDB" id="F0J028"/>
<name>F0J028_ACIMA</name>
<gene>
    <name evidence="1" type="ordered locus">ACMV_20410</name>
</gene>
<keyword evidence="2" id="KW-1185">Reference proteome</keyword>
<reference evidence="1 2" key="1">
    <citation type="submission" date="2010-12" db="EMBL/GenBank/DDBJ databases">
        <title>Whole genome sequence of Acidiphilium multivorum AIU301.</title>
        <authorList>
            <person name="Narita-Yamada S."/>
            <person name="Nakamura S."/>
            <person name="Ito N."/>
            <person name="Takarada H."/>
            <person name="Katano Y."/>
            <person name="Nakazawa H."/>
            <person name="Hosoyama A."/>
            <person name="Yamada R."/>
            <person name="Fujita N."/>
        </authorList>
    </citation>
    <scope>NUCLEOTIDE SEQUENCE [LARGE SCALE GENOMIC DNA]</scope>
    <source>
        <strain evidence="2">DSM 11245 / JCM 8867 / AIU301</strain>
    </source>
</reference>
<organism evidence="1 2">
    <name type="scientific">Acidiphilium multivorum (strain DSM 11245 / JCM 8867 / NBRC 100883 / AIU 301)</name>
    <dbReference type="NCBI Taxonomy" id="926570"/>
    <lineage>
        <taxon>Bacteria</taxon>
        <taxon>Pseudomonadati</taxon>
        <taxon>Pseudomonadota</taxon>
        <taxon>Alphaproteobacteria</taxon>
        <taxon>Acetobacterales</taxon>
        <taxon>Acidocellaceae</taxon>
        <taxon>Acidiphilium</taxon>
    </lineage>
</organism>
<dbReference type="HOGENOM" id="CLU_2314046_0_0_5"/>
<accession>F0J028</accession>
<evidence type="ECO:0000313" key="1">
    <source>
        <dbReference type="EMBL" id="BAJ81388.1"/>
    </source>
</evidence>
<evidence type="ECO:0000313" key="2">
    <source>
        <dbReference type="Proteomes" id="UP000007100"/>
    </source>
</evidence>
<dbReference type="KEGG" id="amv:ACMV_20410"/>
<sequence>MNEAQERGDRFPLLACIDRSCHNAMSAALLNATRTPVLPRLTRILPPFRALCSANQFITSESSPVLPSNSSTPTISSSLRRFTILHAFLKFLGGASMRS</sequence>
<dbReference type="EMBL" id="AP012035">
    <property type="protein sequence ID" value="BAJ81388.1"/>
    <property type="molecule type" value="Genomic_DNA"/>
</dbReference>